<evidence type="ECO:0000313" key="3">
    <source>
        <dbReference type="Proteomes" id="UP000516105"/>
    </source>
</evidence>
<proteinExistence type="predicted"/>
<evidence type="ECO:0000313" key="2">
    <source>
        <dbReference type="EMBL" id="QNP45677.1"/>
    </source>
</evidence>
<dbReference type="PANTHER" id="PTHR47396">
    <property type="entry name" value="TYPE I RESTRICTION ENZYME ECOKI R PROTEIN"/>
    <property type="match status" value="1"/>
</dbReference>
<dbReference type="RefSeq" id="WP_187708632.1">
    <property type="nucleotide sequence ID" value="NZ_CP060782.1"/>
</dbReference>
<organism evidence="2 3">
    <name type="scientific">Sphingomonas sediminicola</name>
    <dbReference type="NCBI Taxonomy" id="386874"/>
    <lineage>
        <taxon>Bacteria</taxon>
        <taxon>Pseudomonadati</taxon>
        <taxon>Pseudomonadota</taxon>
        <taxon>Alphaproteobacteria</taxon>
        <taxon>Sphingomonadales</taxon>
        <taxon>Sphingomonadaceae</taxon>
        <taxon>Sphingomonas</taxon>
    </lineage>
</organism>
<dbReference type="PANTHER" id="PTHR47396:SF1">
    <property type="entry name" value="ATP-DEPENDENT HELICASE IRC3-RELATED"/>
    <property type="match status" value="1"/>
</dbReference>
<dbReference type="SMART" id="SM00487">
    <property type="entry name" value="DEXDc"/>
    <property type="match status" value="1"/>
</dbReference>
<reference evidence="2 3" key="1">
    <citation type="submission" date="2020-08" db="EMBL/GenBank/DDBJ databases">
        <title>Genome sequence of Sphingomonas sediminicola KACC 15039T.</title>
        <authorList>
            <person name="Hyun D.-W."/>
            <person name="Bae J.-W."/>
        </authorList>
    </citation>
    <scope>NUCLEOTIDE SEQUENCE [LARGE SCALE GENOMIC DNA]</scope>
    <source>
        <strain evidence="2 3">KACC 15039</strain>
    </source>
</reference>
<feature type="domain" description="Helicase ATP-binding" evidence="1">
    <location>
        <begin position="28"/>
        <end position="199"/>
    </location>
</feature>
<dbReference type="InterPro" id="IPR050742">
    <property type="entry name" value="Helicase_Restrict-Modif_Enz"/>
</dbReference>
<keyword evidence="2" id="KW-0067">ATP-binding</keyword>
<dbReference type="EMBL" id="CP060782">
    <property type="protein sequence ID" value="QNP45677.1"/>
    <property type="molecule type" value="Genomic_DNA"/>
</dbReference>
<dbReference type="PROSITE" id="PS51192">
    <property type="entry name" value="HELICASE_ATP_BIND_1"/>
    <property type="match status" value="1"/>
</dbReference>
<dbReference type="SUPFAM" id="SSF52540">
    <property type="entry name" value="P-loop containing nucleoside triphosphate hydrolases"/>
    <property type="match status" value="2"/>
</dbReference>
<dbReference type="InterPro" id="IPR027417">
    <property type="entry name" value="P-loop_NTPase"/>
</dbReference>
<keyword evidence="2" id="KW-0347">Helicase</keyword>
<dbReference type="Gene3D" id="3.40.50.300">
    <property type="entry name" value="P-loop containing nucleotide triphosphate hydrolases"/>
    <property type="match status" value="1"/>
</dbReference>
<accession>A0ABX6T742</accession>
<sequence length="1033" mass="112168">MEFPEALNLWAHQAAAVGTIDAYLNRRRTAAALGRAALINVPTGGGKTAIIGVSAHWHPRAERVLVLAPRTAIRDQLARELGGQRGFFPRHGFDAAVLPKAVKCVSTAADLAELPDRGILVSTIQLIDDLTRSQEKRVTYDRLADWCDAIFVDEGHYEPARSWSQTIRGLKTQTVLVTATPYRNDLKLFELDSEALHVTRYEELVAANILRRVAVVEGDPAALATQEGFVQSVYDIFVEQFGEPPSTQRKLIIRCDGEDTVRQIGNVVRHHALGAAGIVCLHERFSPAFSEPWEVRQPPDPEADNAPAVWVHQHKLLEGVDGPSFQAVAFFDVRGSARALVQQIGRVIRNPARVPEATALLIDHSNDFLASSWRRYLRYDSTLTKAGILRGLDEIAGQLDRTLPDILYVDRQFRERFVHGPGSEAELLASLRLPQRCQLWRASAGFSMAALRAASERRFVDASYPYTLLEESEDALTILFTSVDSSPLLQDHYFLERTLHVLVCQRVGDTIVFLDTSRPNPDPDARAHMHGAVPRSRMVGLLTQGVDSNIIEVGARNSALGPSAVRRRLTTAAALQATPPLLDEFQYVASTVTAARASAGPPVVAGGFVRRAIGFSRGGVADAGPRLSLTEWSGWTRALLAVIAGQQAGPTYLDRFAAPLDAPPADPRPRSLLFDLDDIGAHYESAQGQGIPHSQPVEIADLCLECHADQAEAAGDLEARRLVQIDANNVACPGTVRYVASSGTYELESPRLAQLYRRTDATRSGSIVDVLNARQAFTVITESPNTVYADSNFYDPRLPLGPGFDFAAIGLGNVFLHEPALRARTSEKGGQNSALPAGWAPNSVFEWIDTNVGAIADAPELVVCDDGTREFCDFIIVGTRSGRPLVQMVHAKAADGAWVSASKLHDVCGQASKQVGMLSLFAPARPRQVDLWSEAWVGPGGEGTVNARTRHANGAWAGLAGPEIWTRLDRLLRQQDTEREVVLVLGACLNRDHLLNGASAVPATVNATHALQLLRSTMAAVAGVGARLRVICG</sequence>
<dbReference type="CDD" id="cd18785">
    <property type="entry name" value="SF2_C"/>
    <property type="match status" value="1"/>
</dbReference>
<gene>
    <name evidence="2" type="ORF">H9L14_14325</name>
</gene>
<keyword evidence="2" id="KW-0378">Hydrolase</keyword>
<dbReference type="Proteomes" id="UP000516105">
    <property type="component" value="Chromosome"/>
</dbReference>
<dbReference type="InterPro" id="IPR006935">
    <property type="entry name" value="Helicase/UvrB_N"/>
</dbReference>
<keyword evidence="2" id="KW-0547">Nucleotide-binding</keyword>
<evidence type="ECO:0000259" key="1">
    <source>
        <dbReference type="PROSITE" id="PS51192"/>
    </source>
</evidence>
<dbReference type="Pfam" id="PF04851">
    <property type="entry name" value="ResIII"/>
    <property type="match status" value="1"/>
</dbReference>
<protein>
    <submittedName>
        <fullName evidence="2">DEAD/DEAH box helicase family protein</fullName>
    </submittedName>
</protein>
<name>A0ABX6T742_9SPHN</name>
<dbReference type="GO" id="GO:0004386">
    <property type="term" value="F:helicase activity"/>
    <property type="evidence" value="ECO:0007669"/>
    <property type="project" value="UniProtKB-KW"/>
</dbReference>
<dbReference type="InterPro" id="IPR014001">
    <property type="entry name" value="Helicase_ATP-bd"/>
</dbReference>
<keyword evidence="3" id="KW-1185">Reference proteome</keyword>